<gene>
    <name evidence="2" type="ORF">LTR36_006081</name>
</gene>
<keyword evidence="3" id="KW-1185">Reference proteome</keyword>
<comment type="caution">
    <text evidence="2">The sequence shown here is derived from an EMBL/GenBank/DDBJ whole genome shotgun (WGS) entry which is preliminary data.</text>
</comment>
<name>A0AAV9JDH1_9PEZI</name>
<dbReference type="Proteomes" id="UP001324427">
    <property type="component" value="Unassembled WGS sequence"/>
</dbReference>
<protein>
    <submittedName>
        <fullName evidence="2">Uncharacterized protein</fullName>
    </submittedName>
</protein>
<feature type="compositionally biased region" description="Basic and acidic residues" evidence="1">
    <location>
        <begin position="131"/>
        <end position="147"/>
    </location>
</feature>
<evidence type="ECO:0000256" key="1">
    <source>
        <dbReference type="SAM" id="MobiDB-lite"/>
    </source>
</evidence>
<organism evidence="2 3">
    <name type="scientific">Oleoguttula mirabilis</name>
    <dbReference type="NCBI Taxonomy" id="1507867"/>
    <lineage>
        <taxon>Eukaryota</taxon>
        <taxon>Fungi</taxon>
        <taxon>Dikarya</taxon>
        <taxon>Ascomycota</taxon>
        <taxon>Pezizomycotina</taxon>
        <taxon>Dothideomycetes</taxon>
        <taxon>Dothideomycetidae</taxon>
        <taxon>Mycosphaerellales</taxon>
        <taxon>Teratosphaeriaceae</taxon>
        <taxon>Oleoguttula</taxon>
    </lineage>
</organism>
<feature type="compositionally biased region" description="Gly residues" evidence="1">
    <location>
        <begin position="105"/>
        <end position="124"/>
    </location>
</feature>
<reference evidence="2 3" key="1">
    <citation type="submission" date="2021-11" db="EMBL/GenBank/DDBJ databases">
        <title>Black yeast isolated from Biological Soil Crust.</title>
        <authorList>
            <person name="Kurbessoian T."/>
        </authorList>
    </citation>
    <scope>NUCLEOTIDE SEQUENCE [LARGE SCALE GENOMIC DNA]</scope>
    <source>
        <strain evidence="2 3">CCFEE 5522</strain>
    </source>
</reference>
<dbReference type="AlphaFoldDB" id="A0AAV9JDH1"/>
<accession>A0AAV9JDH1</accession>
<evidence type="ECO:0000313" key="2">
    <source>
        <dbReference type="EMBL" id="KAK4542892.1"/>
    </source>
</evidence>
<dbReference type="EMBL" id="JAVFHQ010000037">
    <property type="protein sequence ID" value="KAK4542892.1"/>
    <property type="molecule type" value="Genomic_DNA"/>
</dbReference>
<evidence type="ECO:0000313" key="3">
    <source>
        <dbReference type="Proteomes" id="UP001324427"/>
    </source>
</evidence>
<feature type="compositionally biased region" description="Polar residues" evidence="1">
    <location>
        <begin position="1"/>
        <end position="24"/>
    </location>
</feature>
<sequence>MESHSNDSAGASVSSTSAPNNTPASGDAAPSAVDRVRAVIDLANSFDAATNADSAAIRHAVDDAFGGEIGREVPNALIAELIQAVRGVRRAPGVAAVRIVLHGGGGGQGQGQAHGHGHGQGHGQGPTAAQRDARDEARGRRARARAERERRIRFEAERRARICGRSDREALRRQERADDLEEMNRMFLGQRVQLTEVGRDELAAMDLPVPRDGVLYVRHAS</sequence>
<proteinExistence type="predicted"/>
<feature type="region of interest" description="Disordered" evidence="1">
    <location>
        <begin position="105"/>
        <end position="147"/>
    </location>
</feature>
<feature type="region of interest" description="Disordered" evidence="1">
    <location>
        <begin position="1"/>
        <end position="30"/>
    </location>
</feature>